<protein>
    <recommendedName>
        <fullName evidence="2">DUF7755 domain-containing protein</fullName>
    </recommendedName>
</protein>
<evidence type="ECO:0000313" key="3">
    <source>
        <dbReference type="EMBL" id="WOH10563.1"/>
    </source>
</evidence>
<keyword evidence="1" id="KW-0812">Transmembrane</keyword>
<evidence type="ECO:0000256" key="1">
    <source>
        <dbReference type="SAM" id="Phobius"/>
    </source>
</evidence>
<dbReference type="Proteomes" id="UP000077755">
    <property type="component" value="Chromosome 7"/>
</dbReference>
<feature type="transmembrane region" description="Helical" evidence="1">
    <location>
        <begin position="298"/>
        <end position="316"/>
    </location>
</feature>
<dbReference type="PANTHER" id="PTHR36330">
    <property type="entry name" value="LIPASE/LIPOOXYGENASE, PLAT/LH2 FAMILY PROTEIN"/>
    <property type="match status" value="1"/>
</dbReference>
<accession>A0AAF0XM10</accession>
<keyword evidence="1" id="KW-1133">Transmembrane helix</keyword>
<proteinExistence type="predicted"/>
<dbReference type="EMBL" id="CP093349">
    <property type="protein sequence ID" value="WOH10563.1"/>
    <property type="molecule type" value="Genomic_DNA"/>
</dbReference>
<sequence length="404" mass="44512">MEILSTRHLIFTPKKSPLFSTNSTRTRIIRTHESRFRCHLYSKNSDYQDFQSYAKPSRLLSATEANTCTEVSLEKLVKAFDIGTLYKVELRTSNFYGSGLTDINSGVQLCVIDENGYSILQRLPASTCKEQNMQSDNEVISDVLHLQRGSIDVFTFKGPKLQKIIALWISPVSGQWRLGGASLSIICQPQVLPEEREKIDNSFVGLRYDFTTEDIQLGEGSDNSMTELKPCSVTEFSGDNYALLSERLLPSSSDQTPNVSNEESMREYKDLKLTLLLYDTLLISAGSGIVSLSSEGSAAFAFLTGGISGFLYLLFLQRSVDQLPAPELNKTKKEGFNKSLGNVVGTVSTLALGLSFAAITVKFGSENGGIVVTPKDLVFGMMGFLTCKIAVILAAFKPMSSRRE</sequence>
<organism evidence="3 4">
    <name type="scientific">Daucus carota subsp. sativus</name>
    <name type="common">Carrot</name>
    <dbReference type="NCBI Taxonomy" id="79200"/>
    <lineage>
        <taxon>Eukaryota</taxon>
        <taxon>Viridiplantae</taxon>
        <taxon>Streptophyta</taxon>
        <taxon>Embryophyta</taxon>
        <taxon>Tracheophyta</taxon>
        <taxon>Spermatophyta</taxon>
        <taxon>Magnoliopsida</taxon>
        <taxon>eudicotyledons</taxon>
        <taxon>Gunneridae</taxon>
        <taxon>Pentapetalae</taxon>
        <taxon>asterids</taxon>
        <taxon>campanulids</taxon>
        <taxon>Apiales</taxon>
        <taxon>Apiaceae</taxon>
        <taxon>Apioideae</taxon>
        <taxon>Scandiceae</taxon>
        <taxon>Daucinae</taxon>
        <taxon>Daucus</taxon>
        <taxon>Daucus sect. Daucus</taxon>
    </lineage>
</organism>
<dbReference type="InterPro" id="IPR056657">
    <property type="entry name" value="DUF7755"/>
</dbReference>
<evidence type="ECO:0000259" key="2">
    <source>
        <dbReference type="Pfam" id="PF24938"/>
    </source>
</evidence>
<feature type="domain" description="DUF7755" evidence="2">
    <location>
        <begin position="85"/>
        <end position="234"/>
    </location>
</feature>
<dbReference type="PANTHER" id="PTHR36330:SF2">
    <property type="entry name" value="LIPASE_LIPOOXYGENASE, PLAT_LH2 FAMILY PROTEIN"/>
    <property type="match status" value="1"/>
</dbReference>
<reference evidence="3" key="2">
    <citation type="submission" date="2022-03" db="EMBL/GenBank/DDBJ databases">
        <title>Draft title - Genomic analysis of global carrot germplasm unveils the trajectory of domestication and the origin of high carotenoid orange carrot.</title>
        <authorList>
            <person name="Iorizzo M."/>
            <person name="Ellison S."/>
            <person name="Senalik D."/>
            <person name="Macko-Podgorni A."/>
            <person name="Grzebelus D."/>
            <person name="Bostan H."/>
            <person name="Rolling W."/>
            <person name="Curaba J."/>
            <person name="Simon P."/>
        </authorList>
    </citation>
    <scope>NUCLEOTIDE SEQUENCE</scope>
    <source>
        <tissue evidence="3">Leaf</tissue>
    </source>
</reference>
<dbReference type="AlphaFoldDB" id="A0AAF0XM10"/>
<name>A0AAF0XM10_DAUCS</name>
<dbReference type="Pfam" id="PF24938">
    <property type="entry name" value="DUF7755"/>
    <property type="match status" value="1"/>
</dbReference>
<feature type="transmembrane region" description="Helical" evidence="1">
    <location>
        <begin position="340"/>
        <end position="365"/>
    </location>
</feature>
<feature type="transmembrane region" description="Helical" evidence="1">
    <location>
        <begin position="377"/>
        <end position="396"/>
    </location>
</feature>
<reference evidence="3" key="1">
    <citation type="journal article" date="2016" name="Nat. Genet.">
        <title>A high-quality carrot genome assembly provides new insights into carotenoid accumulation and asterid genome evolution.</title>
        <authorList>
            <person name="Iorizzo M."/>
            <person name="Ellison S."/>
            <person name="Senalik D."/>
            <person name="Zeng P."/>
            <person name="Satapoomin P."/>
            <person name="Huang J."/>
            <person name="Bowman M."/>
            <person name="Iovene M."/>
            <person name="Sanseverino W."/>
            <person name="Cavagnaro P."/>
            <person name="Yildiz M."/>
            <person name="Macko-Podgorni A."/>
            <person name="Moranska E."/>
            <person name="Grzebelus E."/>
            <person name="Grzebelus D."/>
            <person name="Ashrafi H."/>
            <person name="Zheng Z."/>
            <person name="Cheng S."/>
            <person name="Spooner D."/>
            <person name="Van Deynze A."/>
            <person name="Simon P."/>
        </authorList>
    </citation>
    <scope>NUCLEOTIDE SEQUENCE</scope>
    <source>
        <tissue evidence="3">Leaf</tissue>
    </source>
</reference>
<dbReference type="KEGG" id="dcr:108194000"/>
<keyword evidence="4" id="KW-1185">Reference proteome</keyword>
<gene>
    <name evidence="3" type="ORF">DCAR_0730032</name>
</gene>
<keyword evidence="1" id="KW-0472">Membrane</keyword>
<evidence type="ECO:0000313" key="4">
    <source>
        <dbReference type="Proteomes" id="UP000077755"/>
    </source>
</evidence>